<dbReference type="PROSITE" id="PS50835">
    <property type="entry name" value="IG_LIKE"/>
    <property type="match status" value="1"/>
</dbReference>
<dbReference type="EMBL" id="VCGU01000003">
    <property type="protein sequence ID" value="TRY78720.1"/>
    <property type="molecule type" value="Genomic_DNA"/>
</dbReference>
<dbReference type="Proteomes" id="UP000318571">
    <property type="component" value="Chromosome 11"/>
</dbReference>
<dbReference type="Gene3D" id="2.60.40.10">
    <property type="entry name" value="Immunoglobulins"/>
    <property type="match status" value="1"/>
</dbReference>
<dbReference type="InterPro" id="IPR003599">
    <property type="entry name" value="Ig_sub"/>
</dbReference>
<reference evidence="2 3" key="1">
    <citation type="journal article" date="2018" name="Nat. Ecol. Evol.">
        <title>Genomic signatures of mitonuclear coevolution across populations of Tigriopus californicus.</title>
        <authorList>
            <person name="Barreto F.S."/>
            <person name="Watson E.T."/>
            <person name="Lima T.G."/>
            <person name="Willett C.S."/>
            <person name="Edmands S."/>
            <person name="Li W."/>
            <person name="Burton R.S."/>
        </authorList>
    </citation>
    <scope>NUCLEOTIDE SEQUENCE [LARGE SCALE GENOMIC DNA]</scope>
    <source>
        <strain evidence="2 3">San Diego</strain>
    </source>
</reference>
<dbReference type="InterPro" id="IPR036179">
    <property type="entry name" value="Ig-like_dom_sf"/>
</dbReference>
<evidence type="ECO:0000313" key="2">
    <source>
        <dbReference type="EMBL" id="TRY78720.1"/>
    </source>
</evidence>
<proteinExistence type="predicted"/>
<evidence type="ECO:0000313" key="3">
    <source>
        <dbReference type="Proteomes" id="UP000318571"/>
    </source>
</evidence>
<dbReference type="InterPro" id="IPR013783">
    <property type="entry name" value="Ig-like_fold"/>
</dbReference>
<accession>A0A553PM19</accession>
<dbReference type="AlphaFoldDB" id="A0A553PM19"/>
<gene>
    <name evidence="2" type="ORF">TCAL_13275</name>
</gene>
<protein>
    <recommendedName>
        <fullName evidence="1">Ig-like domain-containing protein</fullName>
    </recommendedName>
</protein>
<dbReference type="FunFam" id="2.60.40.10:FF:000437">
    <property type="entry name" value="Beat-IIIc, isoform A"/>
    <property type="match status" value="1"/>
</dbReference>
<sequence length="272" mass="30973">MLTLFLFSVTESVKIRILDVPQVAQAGHDVPLTCDYDLERQRLYQIKWYKGTHEFYRYTPLDRERIKLFLVENMHVDVQRSDDRTVVLNNLHVDMTGKYTCEVSTEGIFETVQGNAGMTVVAFPRGGPHIQGVPNEEVQIGDELLINCTSLKSKPAAILNFFINNNKVSHRRGISLRQFLIVNEEDTPQTESSILSMKFHVRKNHVRQGRILIRCEATILNAYRGDKTKEIFVRTHQAANLSNNKYSSIASKVSIAATLSWLINLLVLIGLT</sequence>
<dbReference type="Pfam" id="PF07686">
    <property type="entry name" value="V-set"/>
    <property type="match status" value="1"/>
</dbReference>
<feature type="domain" description="Ig-like" evidence="1">
    <location>
        <begin position="11"/>
        <end position="104"/>
    </location>
</feature>
<dbReference type="SUPFAM" id="SSF48726">
    <property type="entry name" value="Immunoglobulin"/>
    <property type="match status" value="1"/>
</dbReference>
<organism evidence="2 3">
    <name type="scientific">Tigriopus californicus</name>
    <name type="common">Marine copepod</name>
    <dbReference type="NCBI Taxonomy" id="6832"/>
    <lineage>
        <taxon>Eukaryota</taxon>
        <taxon>Metazoa</taxon>
        <taxon>Ecdysozoa</taxon>
        <taxon>Arthropoda</taxon>
        <taxon>Crustacea</taxon>
        <taxon>Multicrustacea</taxon>
        <taxon>Hexanauplia</taxon>
        <taxon>Copepoda</taxon>
        <taxon>Harpacticoida</taxon>
        <taxon>Harpacticidae</taxon>
        <taxon>Tigriopus</taxon>
    </lineage>
</organism>
<dbReference type="PANTHER" id="PTHR21261">
    <property type="entry name" value="BEAT PROTEIN"/>
    <property type="match status" value="1"/>
</dbReference>
<name>A0A553PM19_TIGCA</name>
<comment type="caution">
    <text evidence="2">The sequence shown here is derived from an EMBL/GenBank/DDBJ whole genome shotgun (WGS) entry which is preliminary data.</text>
</comment>
<evidence type="ECO:0000259" key="1">
    <source>
        <dbReference type="PROSITE" id="PS50835"/>
    </source>
</evidence>
<keyword evidence="3" id="KW-1185">Reference proteome</keyword>
<dbReference type="SMART" id="SM00409">
    <property type="entry name" value="IG"/>
    <property type="match status" value="1"/>
</dbReference>
<dbReference type="OMA" id="ILIRCEA"/>
<dbReference type="STRING" id="6832.A0A553PM19"/>
<dbReference type="InterPro" id="IPR013106">
    <property type="entry name" value="Ig_V-set"/>
</dbReference>
<dbReference type="PANTHER" id="PTHR21261:SF15">
    <property type="entry name" value="BEATEN PATH IIIA, ISOFORM D-RELATED"/>
    <property type="match status" value="1"/>
</dbReference>
<dbReference type="InterPro" id="IPR007110">
    <property type="entry name" value="Ig-like_dom"/>
</dbReference>